<dbReference type="SUPFAM" id="SSF48498">
    <property type="entry name" value="Tetracyclin repressor-like, C-terminal domain"/>
    <property type="match status" value="1"/>
</dbReference>
<dbReference type="InterPro" id="IPR050109">
    <property type="entry name" value="HTH-type_TetR-like_transc_reg"/>
</dbReference>
<gene>
    <name evidence="4" type="ORF">ENT17_00335</name>
</gene>
<comment type="caution">
    <text evidence="4">The sequence shown here is derived from an EMBL/GenBank/DDBJ whole genome shotgun (WGS) entry which is preliminary data.</text>
</comment>
<evidence type="ECO:0000313" key="4">
    <source>
        <dbReference type="EMBL" id="HGS86048.1"/>
    </source>
</evidence>
<dbReference type="AlphaFoldDB" id="A0A7C4Q0N8"/>
<dbReference type="PRINTS" id="PR00455">
    <property type="entry name" value="HTHTETR"/>
</dbReference>
<dbReference type="PROSITE" id="PS50977">
    <property type="entry name" value="HTH_TETR_2"/>
    <property type="match status" value="1"/>
</dbReference>
<protein>
    <submittedName>
        <fullName evidence="4">TetR/AcrR family transcriptional regulator</fullName>
    </submittedName>
</protein>
<dbReference type="SUPFAM" id="SSF46689">
    <property type="entry name" value="Homeodomain-like"/>
    <property type="match status" value="1"/>
</dbReference>
<dbReference type="InterPro" id="IPR036271">
    <property type="entry name" value="Tet_transcr_reg_TetR-rel_C_sf"/>
</dbReference>
<feature type="DNA-binding region" description="H-T-H motif" evidence="2">
    <location>
        <begin position="36"/>
        <end position="55"/>
    </location>
</feature>
<dbReference type="InterPro" id="IPR023772">
    <property type="entry name" value="DNA-bd_HTH_TetR-type_CS"/>
</dbReference>
<feature type="domain" description="HTH tetR-type" evidence="3">
    <location>
        <begin position="13"/>
        <end position="73"/>
    </location>
</feature>
<keyword evidence="1 2" id="KW-0238">DNA-binding</keyword>
<dbReference type="GO" id="GO:0003700">
    <property type="term" value="F:DNA-binding transcription factor activity"/>
    <property type="evidence" value="ECO:0007669"/>
    <property type="project" value="TreeGrafter"/>
</dbReference>
<evidence type="ECO:0000259" key="3">
    <source>
        <dbReference type="PROSITE" id="PS50977"/>
    </source>
</evidence>
<dbReference type="PANTHER" id="PTHR30055:SF237">
    <property type="entry name" value="TRANSCRIPTIONAL REPRESSOR MCE3R"/>
    <property type="match status" value="1"/>
</dbReference>
<dbReference type="Gene3D" id="1.10.357.10">
    <property type="entry name" value="Tetracycline Repressor, domain 2"/>
    <property type="match status" value="1"/>
</dbReference>
<dbReference type="InterPro" id="IPR001647">
    <property type="entry name" value="HTH_TetR"/>
</dbReference>
<sequence length="203" mass="23467">MEMKPSVVDNPPLSMRDKILHETTRLFVERGYDGVSIREIAEACNITKAALYYHFVDKERLLIEILETGLTAFHQLLEDALHNHITAQARIRAFVFSLFTRLPPENRAVIRLATQEMGKLQPELRAQFSLHYRQQFLQPLEQIFIEGQQNHELRPFPPALGVWALLGMLYPFMSGESAFRPELTPQQLEHLVELFWKGVASQS</sequence>
<dbReference type="InterPro" id="IPR009057">
    <property type="entry name" value="Homeodomain-like_sf"/>
</dbReference>
<dbReference type="PROSITE" id="PS01081">
    <property type="entry name" value="HTH_TETR_1"/>
    <property type="match status" value="1"/>
</dbReference>
<proteinExistence type="predicted"/>
<dbReference type="EMBL" id="DSXR01000006">
    <property type="protein sequence ID" value="HGS86048.1"/>
    <property type="molecule type" value="Genomic_DNA"/>
</dbReference>
<dbReference type="Pfam" id="PF00440">
    <property type="entry name" value="TetR_N"/>
    <property type="match status" value="1"/>
</dbReference>
<accession>A0A7C4Q0N8</accession>
<reference evidence="4" key="1">
    <citation type="journal article" date="2020" name="mSystems">
        <title>Genome- and Community-Level Interaction Insights into Carbon Utilization and Element Cycling Functions of Hydrothermarchaeota in Hydrothermal Sediment.</title>
        <authorList>
            <person name="Zhou Z."/>
            <person name="Liu Y."/>
            <person name="Xu W."/>
            <person name="Pan J."/>
            <person name="Luo Z.H."/>
            <person name="Li M."/>
        </authorList>
    </citation>
    <scope>NUCLEOTIDE SEQUENCE [LARGE SCALE GENOMIC DNA]</scope>
    <source>
        <strain evidence="4">SpSt-556</strain>
    </source>
</reference>
<dbReference type="GO" id="GO:0000976">
    <property type="term" value="F:transcription cis-regulatory region binding"/>
    <property type="evidence" value="ECO:0007669"/>
    <property type="project" value="TreeGrafter"/>
</dbReference>
<dbReference type="Gene3D" id="1.10.10.60">
    <property type="entry name" value="Homeodomain-like"/>
    <property type="match status" value="1"/>
</dbReference>
<name>A0A7C4Q0N8_9CHLR</name>
<evidence type="ECO:0000256" key="2">
    <source>
        <dbReference type="PROSITE-ProRule" id="PRU00335"/>
    </source>
</evidence>
<organism evidence="4">
    <name type="scientific">Bellilinea caldifistulae</name>
    <dbReference type="NCBI Taxonomy" id="360411"/>
    <lineage>
        <taxon>Bacteria</taxon>
        <taxon>Bacillati</taxon>
        <taxon>Chloroflexota</taxon>
        <taxon>Anaerolineae</taxon>
        <taxon>Anaerolineales</taxon>
        <taxon>Anaerolineaceae</taxon>
        <taxon>Bellilinea</taxon>
    </lineage>
</organism>
<dbReference type="PANTHER" id="PTHR30055">
    <property type="entry name" value="HTH-TYPE TRANSCRIPTIONAL REGULATOR RUTR"/>
    <property type="match status" value="1"/>
</dbReference>
<evidence type="ECO:0000256" key="1">
    <source>
        <dbReference type="ARBA" id="ARBA00023125"/>
    </source>
</evidence>